<accession>A0A318S8E6</accession>
<dbReference type="PIRSF" id="PIRSF006443">
    <property type="entry name" value="MoaB"/>
    <property type="match status" value="1"/>
</dbReference>
<evidence type="ECO:0000313" key="7">
    <source>
        <dbReference type="EMBL" id="PYE54395.1"/>
    </source>
</evidence>
<dbReference type="PANTHER" id="PTHR43232">
    <property type="entry name" value="MOLYBDENUM COFACTOR BIOSYNTHESIS PROTEIN B"/>
    <property type="match status" value="1"/>
</dbReference>
<dbReference type="CDD" id="cd00886">
    <property type="entry name" value="MogA_MoaB"/>
    <property type="match status" value="1"/>
</dbReference>
<protein>
    <recommendedName>
        <fullName evidence="4 5">Molybdenum cofactor biosynthesis protein B</fullName>
    </recommendedName>
</protein>
<keyword evidence="5" id="KW-0501">Molybdenum cofactor biosynthesis</keyword>
<dbReference type="InterPro" id="IPR036425">
    <property type="entry name" value="MoaB/Mog-like_dom_sf"/>
</dbReference>
<dbReference type="EMBL" id="QJSX01000005">
    <property type="protein sequence ID" value="PYE54395.1"/>
    <property type="molecule type" value="Genomic_DNA"/>
</dbReference>
<reference evidence="7 8" key="1">
    <citation type="submission" date="2018-06" db="EMBL/GenBank/DDBJ databases">
        <title>Genomic Encyclopedia of Type Strains, Phase IV (KMG-IV): sequencing the most valuable type-strain genomes for metagenomic binning, comparative biology and taxonomic classification.</title>
        <authorList>
            <person name="Goeker M."/>
        </authorList>
    </citation>
    <scope>NUCLEOTIDE SEQUENCE [LARGE SCALE GENOMIC DNA]</scope>
    <source>
        <strain evidence="7 8">DSM 18048</strain>
    </source>
</reference>
<proteinExistence type="inferred from homology"/>
<gene>
    <name evidence="7" type="ORF">DES52_10532</name>
</gene>
<organism evidence="7 8">
    <name type="scientific">Deinococcus yavapaiensis KR-236</name>
    <dbReference type="NCBI Taxonomy" id="694435"/>
    <lineage>
        <taxon>Bacteria</taxon>
        <taxon>Thermotogati</taxon>
        <taxon>Deinococcota</taxon>
        <taxon>Deinococci</taxon>
        <taxon>Deinococcales</taxon>
        <taxon>Deinococcaceae</taxon>
        <taxon>Deinococcus</taxon>
    </lineage>
</organism>
<comment type="function">
    <text evidence="1 5">May be involved in the biosynthesis of molybdopterin.</text>
</comment>
<dbReference type="InterPro" id="IPR012245">
    <property type="entry name" value="MoaB"/>
</dbReference>
<comment type="caution">
    <text evidence="7">The sequence shown here is derived from an EMBL/GenBank/DDBJ whole genome shotgun (WGS) entry which is preliminary data.</text>
</comment>
<dbReference type="OrthoDB" id="9784492at2"/>
<dbReference type="SUPFAM" id="SSF53218">
    <property type="entry name" value="Molybdenum cofactor biosynthesis proteins"/>
    <property type="match status" value="1"/>
</dbReference>
<dbReference type="Proteomes" id="UP000248326">
    <property type="component" value="Unassembled WGS sequence"/>
</dbReference>
<dbReference type="SMART" id="SM00852">
    <property type="entry name" value="MoCF_biosynth"/>
    <property type="match status" value="1"/>
</dbReference>
<keyword evidence="8" id="KW-1185">Reference proteome</keyword>
<dbReference type="UniPathway" id="UPA00344"/>
<evidence type="ECO:0000256" key="4">
    <source>
        <dbReference type="ARBA" id="ARBA00015262"/>
    </source>
</evidence>
<dbReference type="FunFam" id="3.40.980.10:FF:000006">
    <property type="entry name" value="Molybdenum cofactor biosynthesis protein B"/>
    <property type="match status" value="1"/>
</dbReference>
<sequence length="180" mass="19062">MGREEHVSASPERVRAAVLTISDTRTSETDKSGRYLQDALSSAGHDVVGYRIVPDEADEIRAAFHDFSRVAQVVISSGGTGITGRDVTVPVVESLLRKPMPGFGELFRMLSYAEVGGAAMLSRAVGGLADGALIFALPGSLNAAQTAWDKLLKDELGHLVFEMLRHAPSERASNGPGNAS</sequence>
<name>A0A318S8E6_9DEIO</name>
<dbReference type="RefSeq" id="WP_110886191.1">
    <property type="nucleotide sequence ID" value="NZ_QJSX01000005.1"/>
</dbReference>
<dbReference type="InterPro" id="IPR001453">
    <property type="entry name" value="MoaB/Mog_dom"/>
</dbReference>
<dbReference type="Pfam" id="PF00994">
    <property type="entry name" value="MoCF_biosynth"/>
    <property type="match status" value="1"/>
</dbReference>
<evidence type="ECO:0000256" key="3">
    <source>
        <dbReference type="ARBA" id="ARBA00006112"/>
    </source>
</evidence>
<evidence type="ECO:0000256" key="5">
    <source>
        <dbReference type="PIRNR" id="PIRNR006443"/>
    </source>
</evidence>
<dbReference type="NCBIfam" id="TIGR00177">
    <property type="entry name" value="molyb_syn"/>
    <property type="match status" value="1"/>
</dbReference>
<dbReference type="PANTHER" id="PTHR43232:SF2">
    <property type="entry name" value="MOLYBDENUM COFACTOR BIOSYNTHESIS PROTEIN B"/>
    <property type="match status" value="1"/>
</dbReference>
<dbReference type="GO" id="GO:0005829">
    <property type="term" value="C:cytosol"/>
    <property type="evidence" value="ECO:0007669"/>
    <property type="project" value="TreeGrafter"/>
</dbReference>
<comment type="pathway">
    <text evidence="2 5">Cofactor biosynthesis; molybdopterin biosynthesis.</text>
</comment>
<evidence type="ECO:0000256" key="1">
    <source>
        <dbReference type="ARBA" id="ARBA00003487"/>
    </source>
</evidence>
<comment type="similarity">
    <text evidence="3 5">Belongs to the MoaB/Mog family.</text>
</comment>
<dbReference type="Gene3D" id="3.40.980.10">
    <property type="entry name" value="MoaB/Mog-like domain"/>
    <property type="match status" value="1"/>
</dbReference>
<dbReference type="GO" id="GO:0006777">
    <property type="term" value="P:Mo-molybdopterin cofactor biosynthetic process"/>
    <property type="evidence" value="ECO:0007669"/>
    <property type="project" value="UniProtKB-UniRule"/>
</dbReference>
<evidence type="ECO:0000313" key="8">
    <source>
        <dbReference type="Proteomes" id="UP000248326"/>
    </source>
</evidence>
<evidence type="ECO:0000256" key="2">
    <source>
        <dbReference type="ARBA" id="ARBA00005046"/>
    </source>
</evidence>
<feature type="domain" description="MoaB/Mog" evidence="6">
    <location>
        <begin position="17"/>
        <end position="159"/>
    </location>
</feature>
<evidence type="ECO:0000259" key="6">
    <source>
        <dbReference type="SMART" id="SM00852"/>
    </source>
</evidence>
<dbReference type="AlphaFoldDB" id="A0A318S8E6"/>